<reference evidence="3" key="1">
    <citation type="submission" date="2016-10" db="EMBL/GenBank/DDBJ databases">
        <authorList>
            <person name="Varghese N."/>
            <person name="Submissions S."/>
        </authorList>
    </citation>
    <scope>NUCLEOTIDE SEQUENCE [LARGE SCALE GENOMIC DNA]</scope>
    <source>
        <strain evidence="3">UNC178MFTsu3.1</strain>
    </source>
</reference>
<dbReference type="PANTHER" id="PTHR40590:SF1">
    <property type="entry name" value="CYTOPLASMIC PROTEIN"/>
    <property type="match status" value="1"/>
</dbReference>
<dbReference type="CDD" id="cd14789">
    <property type="entry name" value="Tiki"/>
    <property type="match status" value="1"/>
</dbReference>
<dbReference type="RefSeq" id="WP_026635927.1">
    <property type="nucleotide sequence ID" value="NZ_FONH01000003.1"/>
</dbReference>
<accession>A0A1I2BH64</accession>
<dbReference type="EMBL" id="FONH01000003">
    <property type="protein sequence ID" value="SFE55277.1"/>
    <property type="molecule type" value="Genomic_DNA"/>
</dbReference>
<dbReference type="Proteomes" id="UP000199477">
    <property type="component" value="Unassembled WGS sequence"/>
</dbReference>
<dbReference type="InterPro" id="IPR047111">
    <property type="entry name" value="YbaP-like"/>
</dbReference>
<evidence type="ECO:0008006" key="4">
    <source>
        <dbReference type="Google" id="ProtNLM"/>
    </source>
</evidence>
<gene>
    <name evidence="2" type="ORF">SAMN02799615_01150</name>
</gene>
<proteinExistence type="predicted"/>
<protein>
    <recommendedName>
        <fullName evidence="4">TraB family protein</fullName>
    </recommendedName>
</protein>
<dbReference type="PANTHER" id="PTHR40590">
    <property type="entry name" value="CYTOPLASMIC PROTEIN-RELATED"/>
    <property type="match status" value="1"/>
</dbReference>
<feature type="chain" id="PRO_5011635361" description="TraB family protein" evidence="1">
    <location>
        <begin position="24"/>
        <end position="289"/>
    </location>
</feature>
<evidence type="ECO:0000313" key="3">
    <source>
        <dbReference type="Proteomes" id="UP000199477"/>
    </source>
</evidence>
<keyword evidence="3" id="KW-1185">Reference proteome</keyword>
<dbReference type="Pfam" id="PF01963">
    <property type="entry name" value="TraB_PrgY_gumN"/>
    <property type="match status" value="1"/>
</dbReference>
<evidence type="ECO:0000256" key="1">
    <source>
        <dbReference type="SAM" id="SignalP"/>
    </source>
</evidence>
<keyword evidence="1" id="KW-0732">Signal</keyword>
<evidence type="ECO:0000313" key="2">
    <source>
        <dbReference type="EMBL" id="SFE55277.1"/>
    </source>
</evidence>
<dbReference type="InterPro" id="IPR002816">
    <property type="entry name" value="TraB/PrgY/GumN_fam"/>
</dbReference>
<sequence length="289" mass="31890">MKPFRRIRVLFALCLLLAAPAFANPALWVAKKDQATVYLFGTVHLLPHDANWSSKQLDNALDASARLLIELTDDNPANMQAQVIKYGLDPAHPLSTRLSPRDRTRLERAAEDAEVPGGVATLQAMRPWLAAVTLAVAPLVRAGMDPAAGVDKTLRARMEKAGKPVEGLETAEQQLRMLADMPEPLQLSFLSQSLDEVAQGPARLRDLIDAWRRGDTDEIARIEDEDLRKGSPELYERMLVKRNEAWAKAIAERMKQPGTTFVAVGAGHLAGPDSLQKQLEKLGIEVQRQ</sequence>
<dbReference type="AlphaFoldDB" id="A0A1I2BH64"/>
<feature type="signal peptide" evidence="1">
    <location>
        <begin position="1"/>
        <end position="23"/>
    </location>
</feature>
<dbReference type="STRING" id="500610.SAMN02799615_01150"/>
<organism evidence="2 3">
    <name type="scientific">Dyella marensis</name>
    <dbReference type="NCBI Taxonomy" id="500610"/>
    <lineage>
        <taxon>Bacteria</taxon>
        <taxon>Pseudomonadati</taxon>
        <taxon>Pseudomonadota</taxon>
        <taxon>Gammaproteobacteria</taxon>
        <taxon>Lysobacterales</taxon>
        <taxon>Rhodanobacteraceae</taxon>
        <taxon>Dyella</taxon>
    </lineage>
</organism>
<name>A0A1I2BH64_9GAMM</name>